<dbReference type="STRING" id="28377.ENSACAP00000009853"/>
<dbReference type="GO" id="GO:0007059">
    <property type="term" value="P:chromosome segregation"/>
    <property type="evidence" value="ECO:0000318"/>
    <property type="project" value="GO_Central"/>
</dbReference>
<reference evidence="6" key="3">
    <citation type="submission" date="2025-09" db="UniProtKB">
        <authorList>
            <consortium name="Ensembl"/>
        </authorList>
    </citation>
    <scope>IDENTIFICATION</scope>
</reference>
<dbReference type="RefSeq" id="XP_062828627.1">
    <property type="nucleotide sequence ID" value="XM_062972557.1"/>
</dbReference>
<dbReference type="OrthoDB" id="5962at2759"/>
<reference evidence="6" key="1">
    <citation type="submission" date="2009-12" db="EMBL/GenBank/DDBJ databases">
        <title>The Genome Sequence of Anolis carolinensis (Green Anole Lizard).</title>
        <authorList>
            <consortium name="The Genome Sequencing Platform"/>
            <person name="Di Palma F."/>
            <person name="Alfoldi J."/>
            <person name="Heiman D."/>
            <person name="Young S."/>
            <person name="Grabherr M."/>
            <person name="Johnson J."/>
            <person name="Lander E.S."/>
            <person name="Lindblad-Toh K."/>
        </authorList>
    </citation>
    <scope>NUCLEOTIDE SEQUENCE [LARGE SCALE GENOMIC DNA]</scope>
    <source>
        <strain evidence="6">JBL SC #1</strain>
    </source>
</reference>
<name>H9GFY3_ANOCA</name>
<protein>
    <recommendedName>
        <fullName evidence="3">SKA complex subunit 1</fullName>
    </recommendedName>
    <alternativeName>
        <fullName evidence="4">Spindle and kinetochore-associated protein 1</fullName>
    </alternativeName>
</protein>
<sequence length="269" mass="30980">MEGEKAQLTGSDGKCNIASSDLNGLCTYLNTKISNIKKSLQLRKIVQEPSLKTVVGKIVQEMFLLNNILNELELECHHQESQQNKLKELQESLEKDYSEAQHLRDNVPIHLPRAVPNSEMGFVAKNEEPRKESDVADAKKPSKKTRSIKEVAFIMAEEFESIPAYMRGRITYNQVNAVIQEINKAVVSKYKIMNQPFRKMSSAARNLYSRFLDEETKDTKGEFFIVEADIEEFTQLKADKRFHSILTILRHCQRLREIRGSRLVRYAIC</sequence>
<feature type="coiled-coil region" evidence="5">
    <location>
        <begin position="69"/>
        <end position="106"/>
    </location>
</feature>
<dbReference type="CDD" id="cd12958">
    <property type="entry name" value="SKA1_N"/>
    <property type="match status" value="1"/>
</dbReference>
<accession>H9GFY3</accession>
<dbReference type="GeneTree" id="ENSGT00940000166139"/>
<dbReference type="HOGENOM" id="CLU_096842_0_0_1"/>
<dbReference type="Proteomes" id="UP000001646">
    <property type="component" value="Unplaced"/>
</dbReference>
<reference evidence="6" key="2">
    <citation type="submission" date="2025-08" db="UniProtKB">
        <authorList>
            <consortium name="Ensembl"/>
        </authorList>
    </citation>
    <scope>IDENTIFICATION</scope>
</reference>
<dbReference type="Pfam" id="PF07160">
    <property type="entry name" value="SKA1"/>
    <property type="match status" value="1"/>
</dbReference>
<dbReference type="RefSeq" id="XP_008118662.1">
    <property type="nucleotide sequence ID" value="XM_008120455.3"/>
</dbReference>
<dbReference type="InterPro" id="IPR009829">
    <property type="entry name" value="SKA1"/>
</dbReference>
<dbReference type="PANTHER" id="PTHR28573:SF1">
    <property type="entry name" value="SPINDLE AND KINETOCHORE-ASSOCIATED PROTEIN 1"/>
    <property type="match status" value="1"/>
</dbReference>
<dbReference type="KEGG" id="acs:100553271"/>
<proteinExistence type="inferred from homology"/>
<dbReference type="eggNOG" id="KOG4832">
    <property type="taxonomic scope" value="Eukaryota"/>
</dbReference>
<dbReference type="AlphaFoldDB" id="H9GFY3"/>
<dbReference type="PANTHER" id="PTHR28573">
    <property type="entry name" value="SPINDLE AND KINETOCHORE-ASSOCIATED PROTEIN 1"/>
    <property type="match status" value="1"/>
</dbReference>
<comment type="similarity">
    <text evidence="1">Belongs to the SKA1 family.</text>
</comment>
<dbReference type="GO" id="GO:0000278">
    <property type="term" value="P:mitotic cell cycle"/>
    <property type="evidence" value="ECO:0000318"/>
    <property type="project" value="GO_Central"/>
</dbReference>
<dbReference type="Bgee" id="ENSACAG00000010057">
    <property type="expression patterns" value="Expressed in forelimb bud and 9 other cell types or tissues"/>
</dbReference>
<dbReference type="GeneID" id="100553271"/>
<dbReference type="GO" id="GO:0031110">
    <property type="term" value="P:regulation of microtubule polymerization or depolymerization"/>
    <property type="evidence" value="ECO:0000318"/>
    <property type="project" value="GO_Central"/>
</dbReference>
<dbReference type="GO" id="GO:0072686">
    <property type="term" value="C:mitotic spindle"/>
    <property type="evidence" value="ECO:0000318"/>
    <property type="project" value="GO_Central"/>
</dbReference>
<evidence type="ECO:0000256" key="5">
    <source>
        <dbReference type="SAM" id="Coils"/>
    </source>
</evidence>
<keyword evidence="2 5" id="KW-0175">Coiled coil</keyword>
<evidence type="ECO:0000256" key="2">
    <source>
        <dbReference type="ARBA" id="ARBA00023054"/>
    </source>
</evidence>
<organism evidence="6 7">
    <name type="scientific">Anolis carolinensis</name>
    <name type="common">Green anole</name>
    <name type="synonym">American chameleon</name>
    <dbReference type="NCBI Taxonomy" id="28377"/>
    <lineage>
        <taxon>Eukaryota</taxon>
        <taxon>Metazoa</taxon>
        <taxon>Chordata</taxon>
        <taxon>Craniata</taxon>
        <taxon>Vertebrata</taxon>
        <taxon>Euteleostomi</taxon>
        <taxon>Lepidosauria</taxon>
        <taxon>Squamata</taxon>
        <taxon>Bifurcata</taxon>
        <taxon>Unidentata</taxon>
        <taxon>Episquamata</taxon>
        <taxon>Toxicofera</taxon>
        <taxon>Iguania</taxon>
        <taxon>Dactyloidae</taxon>
        <taxon>Anolis</taxon>
    </lineage>
</organism>
<dbReference type="FunFam" id="1.10.10.1890:FF:000002">
    <property type="entry name" value="Spindle and kinetochore-associated protein 1"/>
    <property type="match status" value="1"/>
</dbReference>
<evidence type="ECO:0000256" key="3">
    <source>
        <dbReference type="ARBA" id="ARBA00047182"/>
    </source>
</evidence>
<dbReference type="Gene3D" id="1.10.10.1890">
    <property type="entry name" value="Ska1 microtubule binding domain-like"/>
    <property type="match status" value="1"/>
</dbReference>
<dbReference type="GO" id="GO:0051301">
    <property type="term" value="P:cell division"/>
    <property type="evidence" value="ECO:0007669"/>
    <property type="project" value="InterPro"/>
</dbReference>
<dbReference type="GO" id="GO:0008017">
    <property type="term" value="F:microtubule binding"/>
    <property type="evidence" value="ECO:0000318"/>
    <property type="project" value="GO_Central"/>
</dbReference>
<dbReference type="Ensembl" id="ENSACAT00000010055.3">
    <property type="protein sequence ID" value="ENSACAP00000009853.3"/>
    <property type="gene ID" value="ENSACAG00000010057.3"/>
</dbReference>
<evidence type="ECO:0000256" key="4">
    <source>
        <dbReference type="ARBA" id="ARBA00047202"/>
    </source>
</evidence>
<evidence type="ECO:0000256" key="1">
    <source>
        <dbReference type="ARBA" id="ARBA00006836"/>
    </source>
</evidence>
<dbReference type="CTD" id="220134"/>
<dbReference type="InParanoid" id="H9GFY3"/>
<evidence type="ECO:0000313" key="7">
    <source>
        <dbReference type="Proteomes" id="UP000001646"/>
    </source>
</evidence>
<dbReference type="Gene3D" id="6.10.250.1370">
    <property type="match status" value="1"/>
</dbReference>
<gene>
    <name evidence="6" type="primary">ska1</name>
</gene>
<dbReference type="GO" id="GO:0005876">
    <property type="term" value="C:spindle microtubule"/>
    <property type="evidence" value="ECO:0000318"/>
    <property type="project" value="GO_Central"/>
</dbReference>
<evidence type="ECO:0000313" key="6">
    <source>
        <dbReference type="Ensembl" id="ENSACAP00000009853.3"/>
    </source>
</evidence>
<keyword evidence="7" id="KW-1185">Reference proteome</keyword>
<dbReference type="GO" id="GO:0000940">
    <property type="term" value="C:outer kinetochore"/>
    <property type="evidence" value="ECO:0000318"/>
    <property type="project" value="GO_Central"/>
</dbReference>
<dbReference type="InterPro" id="IPR042031">
    <property type="entry name" value="SKA1_MBD_sf"/>
</dbReference>